<organism evidence="1 2">
    <name type="scientific">Morella rubra</name>
    <name type="common">Chinese bayberry</name>
    <dbReference type="NCBI Taxonomy" id="262757"/>
    <lineage>
        <taxon>Eukaryota</taxon>
        <taxon>Viridiplantae</taxon>
        <taxon>Streptophyta</taxon>
        <taxon>Embryophyta</taxon>
        <taxon>Tracheophyta</taxon>
        <taxon>Spermatophyta</taxon>
        <taxon>Magnoliopsida</taxon>
        <taxon>eudicotyledons</taxon>
        <taxon>Gunneridae</taxon>
        <taxon>Pentapetalae</taxon>
        <taxon>rosids</taxon>
        <taxon>fabids</taxon>
        <taxon>Fagales</taxon>
        <taxon>Myricaceae</taxon>
        <taxon>Morella</taxon>
    </lineage>
</organism>
<dbReference type="EMBL" id="RXIC02000021">
    <property type="protein sequence ID" value="KAB1218490.1"/>
    <property type="molecule type" value="Genomic_DNA"/>
</dbReference>
<dbReference type="Proteomes" id="UP000516437">
    <property type="component" value="Chromosome 3"/>
</dbReference>
<sequence length="62" mass="7036">MALLQNTQKTLLSFLRKQIPARRLEEFTVGGAKAYLYEHVLHAKAFANRIQSSIPHAEDLSL</sequence>
<dbReference type="AlphaFoldDB" id="A0A6A1W6T6"/>
<evidence type="ECO:0000313" key="2">
    <source>
        <dbReference type="Proteomes" id="UP000516437"/>
    </source>
</evidence>
<comment type="caution">
    <text evidence="1">The sequence shown here is derived from an EMBL/GenBank/DDBJ whole genome shotgun (WGS) entry which is preliminary data.</text>
</comment>
<proteinExistence type="predicted"/>
<accession>A0A6A1W6T6</accession>
<name>A0A6A1W6T6_9ROSI</name>
<protein>
    <submittedName>
        <fullName evidence="1">Uncharacterized protein</fullName>
    </submittedName>
</protein>
<reference evidence="1 2" key="1">
    <citation type="journal article" date="2019" name="Plant Biotechnol. J.">
        <title>The red bayberry genome and genetic basis of sex determination.</title>
        <authorList>
            <person name="Jia H.M."/>
            <person name="Jia H.J."/>
            <person name="Cai Q.L."/>
            <person name="Wang Y."/>
            <person name="Zhao H.B."/>
            <person name="Yang W.F."/>
            <person name="Wang G.Y."/>
            <person name="Li Y.H."/>
            <person name="Zhan D.L."/>
            <person name="Shen Y.T."/>
            <person name="Niu Q.F."/>
            <person name="Chang L."/>
            <person name="Qiu J."/>
            <person name="Zhao L."/>
            <person name="Xie H.B."/>
            <person name="Fu W.Y."/>
            <person name="Jin J."/>
            <person name="Li X.W."/>
            <person name="Jiao Y."/>
            <person name="Zhou C.C."/>
            <person name="Tu T."/>
            <person name="Chai C.Y."/>
            <person name="Gao J.L."/>
            <person name="Fan L.J."/>
            <person name="van de Weg E."/>
            <person name="Wang J.Y."/>
            <person name="Gao Z.S."/>
        </authorList>
    </citation>
    <scope>NUCLEOTIDE SEQUENCE [LARGE SCALE GENOMIC DNA]</scope>
    <source>
        <tissue evidence="1">Leaves</tissue>
    </source>
</reference>
<evidence type="ECO:0000313" key="1">
    <source>
        <dbReference type="EMBL" id="KAB1218490.1"/>
    </source>
</evidence>
<keyword evidence="2" id="KW-1185">Reference proteome</keyword>
<gene>
    <name evidence="1" type="ORF">CJ030_MR3G026370</name>
</gene>